<evidence type="ECO:0000313" key="1">
    <source>
        <dbReference type="EMBL" id="PTQ55941.1"/>
    </source>
</evidence>
<dbReference type="AlphaFoldDB" id="A0A2R6XZT5"/>
<accession>A0A2R6XZT5</accession>
<proteinExistence type="predicted"/>
<name>A0A2R6XZT5_9BACL</name>
<gene>
    <name evidence="1" type="ORF">BSOLF_1092</name>
</gene>
<dbReference type="EMBL" id="PEBX01000058">
    <property type="protein sequence ID" value="PTQ55941.1"/>
    <property type="molecule type" value="Genomic_DNA"/>
</dbReference>
<sequence>MKITFDGHAFRMTVTISHLSEPTGVDALDRPIMSRAPRVLGRLWIPAKYQARLLAALHQLESKLHGHNGLARPQQESFFSCWRELKTLALAFR</sequence>
<protein>
    <submittedName>
        <fullName evidence="1">Mobile element protein</fullName>
    </submittedName>
</protein>
<organism evidence="1 2">
    <name type="scientific">Candidatus Carbonibacillus altaicus</name>
    <dbReference type="NCBI Taxonomy" id="2163959"/>
    <lineage>
        <taxon>Bacteria</taxon>
        <taxon>Bacillati</taxon>
        <taxon>Bacillota</taxon>
        <taxon>Bacilli</taxon>
        <taxon>Bacillales</taxon>
        <taxon>Candidatus Carbonibacillus</taxon>
    </lineage>
</organism>
<evidence type="ECO:0000313" key="2">
    <source>
        <dbReference type="Proteomes" id="UP000244338"/>
    </source>
</evidence>
<dbReference type="Proteomes" id="UP000244338">
    <property type="component" value="Unassembled WGS sequence"/>
</dbReference>
<reference evidence="2" key="1">
    <citation type="journal article" date="2018" name="Sci. Rep.">
        <title>Lignite coal burning seam in the remote Altai Mountains harbors a hydrogen-driven thermophilic microbial community.</title>
        <authorList>
            <person name="Kadnikov V.V."/>
            <person name="Mardanov A.V."/>
            <person name="Ivasenko D.A."/>
            <person name="Antsiferov D.V."/>
            <person name="Beletsky A.V."/>
            <person name="Karnachuk O.V."/>
            <person name="Ravin N.V."/>
        </authorList>
    </citation>
    <scope>NUCLEOTIDE SEQUENCE [LARGE SCALE GENOMIC DNA]</scope>
</reference>
<comment type="caution">
    <text evidence="1">The sequence shown here is derived from an EMBL/GenBank/DDBJ whole genome shotgun (WGS) entry which is preliminary data.</text>
</comment>